<name>A0A835SCV4_CHLIN</name>
<organism evidence="2 3">
    <name type="scientific">Chlamydomonas incerta</name>
    <dbReference type="NCBI Taxonomy" id="51695"/>
    <lineage>
        <taxon>Eukaryota</taxon>
        <taxon>Viridiplantae</taxon>
        <taxon>Chlorophyta</taxon>
        <taxon>core chlorophytes</taxon>
        <taxon>Chlorophyceae</taxon>
        <taxon>CS clade</taxon>
        <taxon>Chlamydomonadales</taxon>
        <taxon>Chlamydomonadaceae</taxon>
        <taxon>Chlamydomonas</taxon>
    </lineage>
</organism>
<evidence type="ECO:0000313" key="2">
    <source>
        <dbReference type="EMBL" id="KAG2424943.1"/>
    </source>
</evidence>
<evidence type="ECO:0000313" key="3">
    <source>
        <dbReference type="Proteomes" id="UP000650467"/>
    </source>
</evidence>
<dbReference type="Proteomes" id="UP000650467">
    <property type="component" value="Unassembled WGS sequence"/>
</dbReference>
<feature type="region of interest" description="Disordered" evidence="1">
    <location>
        <begin position="487"/>
        <end position="520"/>
    </location>
</feature>
<evidence type="ECO:0000256" key="1">
    <source>
        <dbReference type="SAM" id="MobiDB-lite"/>
    </source>
</evidence>
<accession>A0A835SCV4</accession>
<dbReference type="AlphaFoldDB" id="A0A835SCV4"/>
<feature type="compositionally biased region" description="Acidic residues" evidence="1">
    <location>
        <begin position="487"/>
        <end position="505"/>
    </location>
</feature>
<proteinExistence type="predicted"/>
<protein>
    <submittedName>
        <fullName evidence="2">Uncharacterized protein</fullName>
    </submittedName>
</protein>
<reference evidence="2" key="1">
    <citation type="journal article" date="2020" name="bioRxiv">
        <title>Comparative genomics of Chlamydomonas.</title>
        <authorList>
            <person name="Craig R.J."/>
            <person name="Hasan A.R."/>
            <person name="Ness R.W."/>
            <person name="Keightley P.D."/>
        </authorList>
    </citation>
    <scope>NUCLEOTIDE SEQUENCE</scope>
    <source>
        <strain evidence="2">SAG 7.73</strain>
    </source>
</reference>
<comment type="caution">
    <text evidence="2">The sequence shown here is derived from an EMBL/GenBank/DDBJ whole genome shotgun (WGS) entry which is preliminary data.</text>
</comment>
<keyword evidence="3" id="KW-1185">Reference proteome</keyword>
<dbReference type="Gene3D" id="1.25.40.20">
    <property type="entry name" value="Ankyrin repeat-containing domain"/>
    <property type="match status" value="1"/>
</dbReference>
<dbReference type="EMBL" id="JAEHOC010000060">
    <property type="protein sequence ID" value="KAG2424943.1"/>
    <property type="molecule type" value="Genomic_DNA"/>
</dbReference>
<sequence>MTSTSKELAAAIQAHRWDHVKTIVEDADPECIDINTLLSQAVKAYRWDMVQSFVEHFSGEEMDHNFLLAEAVKAHRWDMVRFVVEECGPIDIDHNFLLAEAIKGHRWDMVQFLVEECGSIDMDHNLLLEEAVKSHRWDMVEFLVEEFGGLDMDHNFLLTKAVEAHRWDKVEFILEEFGGMDVDGEFLLGEAVKAHRWDMVRYLFEEEVVDVVDGSDLLAAAKKAKRPDMVKFIKERIRGGSIDVTVQKHWDGPLRRGDYVFVDLQMEGPTSMTGFSEHTRSFIDPSRAISNPPFGAEAKELARVLTKEVMGEDKMQRFIEWMDRRDPHRREDLRVHDLESLDLLPTDTRCTHHRYVNSIIIEQAVQRMVPSMDSLDNGMLLKAQQHPMPIFKMEDIIAVVEKTMSVLNLFEPVADKNGILVPQVKSVRMDLYAVSPWDSRVIRACVRGDCFRMSAQTKLRMQTMMGDRHHPTHRFMYTLMQHLVDDDESNSFADDEEEEEDDIISEDSTTSSEEEVDAEF</sequence>
<gene>
    <name evidence="2" type="ORF">HXX76_014101</name>
</gene>
<dbReference type="SUPFAM" id="SSF48403">
    <property type="entry name" value="Ankyrin repeat"/>
    <property type="match status" value="1"/>
</dbReference>
<dbReference type="InterPro" id="IPR036770">
    <property type="entry name" value="Ankyrin_rpt-contain_sf"/>
</dbReference>